<dbReference type="OrthoDB" id="9792929at2"/>
<keyword evidence="2" id="KW-0808">Transferase</keyword>
<dbReference type="PANTHER" id="PTHR43072">
    <property type="entry name" value="N-ACETYLTRANSFERASE"/>
    <property type="match status" value="1"/>
</dbReference>
<organism evidence="2 3">
    <name type="scientific">Sutcliffiella horikoshii</name>
    <dbReference type="NCBI Taxonomy" id="79883"/>
    <lineage>
        <taxon>Bacteria</taxon>
        <taxon>Bacillati</taxon>
        <taxon>Bacillota</taxon>
        <taxon>Bacilli</taxon>
        <taxon>Bacillales</taxon>
        <taxon>Bacillaceae</taxon>
        <taxon>Sutcliffiella</taxon>
    </lineage>
</organism>
<proteinExistence type="predicted"/>
<dbReference type="SUPFAM" id="SSF55729">
    <property type="entry name" value="Acyl-CoA N-acyltransferases (Nat)"/>
    <property type="match status" value="1"/>
</dbReference>
<evidence type="ECO:0000313" key="3">
    <source>
        <dbReference type="Proteomes" id="UP000324517"/>
    </source>
</evidence>
<dbReference type="Pfam" id="PF00583">
    <property type="entry name" value="Acetyltransf_1"/>
    <property type="match status" value="1"/>
</dbReference>
<feature type="domain" description="N-acetyltransferase" evidence="1">
    <location>
        <begin position="1"/>
        <end position="149"/>
    </location>
</feature>
<evidence type="ECO:0000259" key="1">
    <source>
        <dbReference type="PROSITE" id="PS51186"/>
    </source>
</evidence>
<accession>A0A5D4TAN1</accession>
<dbReference type="GO" id="GO:0016747">
    <property type="term" value="F:acyltransferase activity, transferring groups other than amino-acyl groups"/>
    <property type="evidence" value="ECO:0007669"/>
    <property type="project" value="InterPro"/>
</dbReference>
<evidence type="ECO:0000313" key="2">
    <source>
        <dbReference type="EMBL" id="TYS71778.1"/>
    </source>
</evidence>
<dbReference type="EMBL" id="VTET01000005">
    <property type="protein sequence ID" value="TYS71778.1"/>
    <property type="molecule type" value="Genomic_DNA"/>
</dbReference>
<dbReference type="RefSeq" id="WP_148979434.1">
    <property type="nucleotide sequence ID" value="NZ_JBNILM010000007.1"/>
</dbReference>
<reference evidence="2 3" key="1">
    <citation type="submission" date="2019-08" db="EMBL/GenBank/DDBJ databases">
        <title>Bacillus genomes from the desert of Cuatro Cienegas, Coahuila.</title>
        <authorList>
            <person name="Olmedo-Alvarez G."/>
        </authorList>
    </citation>
    <scope>NUCLEOTIDE SEQUENCE [LARGE SCALE GENOMIC DNA]</scope>
    <source>
        <strain evidence="2 3">CH98b_3T</strain>
    </source>
</reference>
<dbReference type="PANTHER" id="PTHR43072:SF58">
    <property type="entry name" value="N-ACETYLTRANSFERASE DOMAIN-CONTAINING PROTEIN"/>
    <property type="match status" value="1"/>
</dbReference>
<protein>
    <submittedName>
        <fullName evidence="2">GNAT family N-acetyltransferase</fullName>
    </submittedName>
</protein>
<dbReference type="AlphaFoldDB" id="A0A5D4TAN1"/>
<dbReference type="PROSITE" id="PS51186">
    <property type="entry name" value="GNAT"/>
    <property type="match status" value="1"/>
</dbReference>
<dbReference type="Gene3D" id="3.40.630.30">
    <property type="match status" value="1"/>
</dbReference>
<dbReference type="InterPro" id="IPR016181">
    <property type="entry name" value="Acyl_CoA_acyltransferase"/>
</dbReference>
<comment type="caution">
    <text evidence="2">The sequence shown here is derived from an EMBL/GenBank/DDBJ whole genome shotgun (WGS) entry which is preliminary data.</text>
</comment>
<name>A0A5D4TAN1_9BACI</name>
<gene>
    <name evidence="2" type="ORF">FZC75_11490</name>
</gene>
<dbReference type="Proteomes" id="UP000324517">
    <property type="component" value="Unassembled WGS sequence"/>
</dbReference>
<sequence>MEIYQATMKDLDAIANLFNKYRTFYQQTSDLDGAKAFIKNRLENEDSVIFIAKFNHESVGFTQLYPTFSSISMKKAWILNDMFVDAKARNHGVAGKLLQKAKEFANKTGAKSITLETTPDNEVAQGLYEKNGYKKDDQFYHYYLELREG</sequence>
<dbReference type="InterPro" id="IPR000182">
    <property type="entry name" value="GNAT_dom"/>
</dbReference>
<dbReference type="CDD" id="cd04301">
    <property type="entry name" value="NAT_SF"/>
    <property type="match status" value="1"/>
</dbReference>